<dbReference type="Pfam" id="PF06691">
    <property type="entry name" value="DUF1189"/>
    <property type="match status" value="2"/>
</dbReference>
<evidence type="ECO:0000256" key="1">
    <source>
        <dbReference type="SAM" id="Phobius"/>
    </source>
</evidence>
<feature type="transmembrane region" description="Helical" evidence="1">
    <location>
        <begin position="73"/>
        <end position="100"/>
    </location>
</feature>
<gene>
    <name evidence="2" type="ORF">ACFQIC_02020</name>
</gene>
<keyword evidence="1" id="KW-1133">Transmembrane helix</keyword>
<keyword evidence="3" id="KW-1185">Reference proteome</keyword>
<feature type="transmembrane region" description="Helical" evidence="1">
    <location>
        <begin position="141"/>
        <end position="159"/>
    </location>
</feature>
<keyword evidence="1" id="KW-0472">Membrane</keyword>
<dbReference type="EMBL" id="JBHSZV010000004">
    <property type="protein sequence ID" value="MFC7060646.1"/>
    <property type="molecule type" value="Genomic_DNA"/>
</dbReference>
<sequence>MSKTQQLIKSFYHMKMLSAFRVQPMGKAISYLFFLSLVVLIPVLISSIFTYLISNKQSTIVDGVSSGVFLVIFLPFIYFIIALILFIYVSLLASMALGYARIRTIKADYKQLWNISAFSITAPTLVLVLVESFFFSGSWLFYLYIFSSFVYLGLPLKYLPKKI</sequence>
<evidence type="ECO:0000313" key="2">
    <source>
        <dbReference type="EMBL" id="MFC7060646.1"/>
    </source>
</evidence>
<comment type="caution">
    <text evidence="2">The sequence shown here is derived from an EMBL/GenBank/DDBJ whole genome shotgun (WGS) entry which is preliminary data.</text>
</comment>
<evidence type="ECO:0000313" key="3">
    <source>
        <dbReference type="Proteomes" id="UP001596410"/>
    </source>
</evidence>
<feature type="transmembrane region" description="Helical" evidence="1">
    <location>
        <begin position="31"/>
        <end position="53"/>
    </location>
</feature>
<accession>A0ABW2EI44</accession>
<dbReference type="Proteomes" id="UP001596410">
    <property type="component" value="Unassembled WGS sequence"/>
</dbReference>
<protein>
    <submittedName>
        <fullName evidence="2">DUF1189 family protein</fullName>
    </submittedName>
</protein>
<organism evidence="2 3">
    <name type="scientific">Halobacillus seohaensis</name>
    <dbReference type="NCBI Taxonomy" id="447421"/>
    <lineage>
        <taxon>Bacteria</taxon>
        <taxon>Bacillati</taxon>
        <taxon>Bacillota</taxon>
        <taxon>Bacilli</taxon>
        <taxon>Bacillales</taxon>
        <taxon>Bacillaceae</taxon>
        <taxon>Halobacillus</taxon>
    </lineage>
</organism>
<proteinExistence type="predicted"/>
<reference evidence="3" key="1">
    <citation type="journal article" date="2019" name="Int. J. Syst. Evol. Microbiol.">
        <title>The Global Catalogue of Microorganisms (GCM) 10K type strain sequencing project: providing services to taxonomists for standard genome sequencing and annotation.</title>
        <authorList>
            <consortium name="The Broad Institute Genomics Platform"/>
            <consortium name="The Broad Institute Genome Sequencing Center for Infectious Disease"/>
            <person name="Wu L."/>
            <person name="Ma J."/>
        </authorList>
    </citation>
    <scope>NUCLEOTIDE SEQUENCE [LARGE SCALE GENOMIC DNA]</scope>
    <source>
        <strain evidence="3">CGMCC 4.1621</strain>
    </source>
</reference>
<dbReference type="RefSeq" id="WP_204706781.1">
    <property type="nucleotide sequence ID" value="NZ_JBHSZV010000004.1"/>
</dbReference>
<name>A0ABW2EI44_9BACI</name>
<keyword evidence="1" id="KW-0812">Transmembrane</keyword>
<feature type="transmembrane region" description="Helical" evidence="1">
    <location>
        <begin position="112"/>
        <end position="135"/>
    </location>
</feature>
<dbReference type="InterPro" id="IPR009574">
    <property type="entry name" value="DUF1189"/>
</dbReference>